<gene>
    <name evidence="1" type="ORF">S01H4_12487</name>
</gene>
<reference evidence="1" key="1">
    <citation type="journal article" date="2014" name="Front. Microbiol.">
        <title>High frequency of phylogenetically diverse reductive dehalogenase-homologous genes in deep subseafloor sedimentary metagenomes.</title>
        <authorList>
            <person name="Kawai M."/>
            <person name="Futagami T."/>
            <person name="Toyoda A."/>
            <person name="Takaki Y."/>
            <person name="Nishi S."/>
            <person name="Hori S."/>
            <person name="Arai W."/>
            <person name="Tsubouchi T."/>
            <person name="Morono Y."/>
            <person name="Uchiyama I."/>
            <person name="Ito T."/>
            <person name="Fujiyama A."/>
            <person name="Inagaki F."/>
            <person name="Takami H."/>
        </authorList>
    </citation>
    <scope>NUCLEOTIDE SEQUENCE</scope>
    <source>
        <strain evidence="1">Expedition CK06-06</strain>
    </source>
</reference>
<dbReference type="AlphaFoldDB" id="X0Z561"/>
<accession>X0Z561</accession>
<comment type="caution">
    <text evidence="1">The sequence shown here is derived from an EMBL/GenBank/DDBJ whole genome shotgun (WGS) entry which is preliminary data.</text>
</comment>
<evidence type="ECO:0000313" key="1">
    <source>
        <dbReference type="EMBL" id="GAG64224.1"/>
    </source>
</evidence>
<name>X0Z561_9ZZZZ</name>
<feature type="non-terminal residue" evidence="1">
    <location>
        <position position="1"/>
    </location>
</feature>
<organism evidence="1">
    <name type="scientific">marine sediment metagenome</name>
    <dbReference type="NCBI Taxonomy" id="412755"/>
    <lineage>
        <taxon>unclassified sequences</taxon>
        <taxon>metagenomes</taxon>
        <taxon>ecological metagenomes</taxon>
    </lineage>
</organism>
<sequence>PKLAVFITLLFLLTAFPTLADYTPHFLIDSELEWTEVLFSPEPPTIVPLNETEWDEYMGQANNFLEEGEPYSSTNFLPAELYLFDGGGGGGNIPEDAGLVMVWGDNNLSPGNYASAWKYDFGIDPDLSNSIIQVTVTPPSASGINTISFGIQDAAGNIRSWWWNVPGVIPGVIPYDVPTTVTINTALTGLTAAIPSATGYANNPAFNIKQAIVLLADENSQWVGGPVPVPPPGQALPGLWNYWHDLVVKI</sequence>
<proteinExistence type="predicted"/>
<dbReference type="EMBL" id="BART01005319">
    <property type="protein sequence ID" value="GAG64224.1"/>
    <property type="molecule type" value="Genomic_DNA"/>
</dbReference>
<protein>
    <submittedName>
        <fullName evidence="1">Uncharacterized protein</fullName>
    </submittedName>
</protein>